<dbReference type="EMBL" id="QURH01000167">
    <property type="protein sequence ID" value="RFU42036.1"/>
    <property type="molecule type" value="Genomic_DNA"/>
</dbReference>
<feature type="compositionally biased region" description="Gly residues" evidence="1">
    <location>
        <begin position="78"/>
        <end position="95"/>
    </location>
</feature>
<reference evidence="3 4" key="1">
    <citation type="submission" date="2018-08" db="EMBL/GenBank/DDBJ databases">
        <title>Actinomadura jelena sp. nov., a novel Actinomycete isolated from soil in Chad.</title>
        <authorList>
            <person name="Shi L."/>
        </authorList>
    </citation>
    <scope>NUCLEOTIDE SEQUENCE [LARGE SCALE GENOMIC DNA]</scope>
    <source>
        <strain evidence="3 4">NEAU-G17</strain>
    </source>
</reference>
<organism evidence="3 4">
    <name type="scientific">Actinomadura logoneensis</name>
    <dbReference type="NCBI Taxonomy" id="2293572"/>
    <lineage>
        <taxon>Bacteria</taxon>
        <taxon>Bacillati</taxon>
        <taxon>Actinomycetota</taxon>
        <taxon>Actinomycetes</taxon>
        <taxon>Streptosporangiales</taxon>
        <taxon>Thermomonosporaceae</taxon>
        <taxon>Actinomadura</taxon>
    </lineage>
</organism>
<name>A0A372JQF5_9ACTN</name>
<keyword evidence="2" id="KW-0472">Membrane</keyword>
<keyword evidence="2" id="KW-0812">Transmembrane</keyword>
<dbReference type="Proteomes" id="UP000261811">
    <property type="component" value="Unassembled WGS sequence"/>
</dbReference>
<evidence type="ECO:0000256" key="1">
    <source>
        <dbReference type="SAM" id="MobiDB-lite"/>
    </source>
</evidence>
<protein>
    <submittedName>
        <fullName evidence="3">Uncharacterized protein</fullName>
    </submittedName>
</protein>
<accession>A0A372JQF5</accession>
<proteinExistence type="predicted"/>
<sequence length="103" mass="10290">MLRLAGLLLTGLDDFEGPTAGTVLVVGLAMTGSVTFLPAITARSGDVLVARVPLAHFGNGPDAARSLVELRRRSDTASGGGGRDGAAPRLGGGGRRATRAPPG</sequence>
<comment type="caution">
    <text evidence="3">The sequence shown here is derived from an EMBL/GenBank/DDBJ whole genome shotgun (WGS) entry which is preliminary data.</text>
</comment>
<dbReference type="AlphaFoldDB" id="A0A372JQF5"/>
<evidence type="ECO:0000313" key="4">
    <source>
        <dbReference type="Proteomes" id="UP000261811"/>
    </source>
</evidence>
<feature type="non-terminal residue" evidence="3">
    <location>
        <position position="103"/>
    </location>
</feature>
<evidence type="ECO:0000256" key="2">
    <source>
        <dbReference type="SAM" id="Phobius"/>
    </source>
</evidence>
<keyword evidence="2" id="KW-1133">Transmembrane helix</keyword>
<keyword evidence="4" id="KW-1185">Reference proteome</keyword>
<dbReference type="RefSeq" id="WP_199486503.1">
    <property type="nucleotide sequence ID" value="NZ_QURH01000167.1"/>
</dbReference>
<evidence type="ECO:0000313" key="3">
    <source>
        <dbReference type="EMBL" id="RFU42036.1"/>
    </source>
</evidence>
<feature type="region of interest" description="Disordered" evidence="1">
    <location>
        <begin position="72"/>
        <end position="103"/>
    </location>
</feature>
<feature type="transmembrane region" description="Helical" evidence="2">
    <location>
        <begin position="20"/>
        <end position="41"/>
    </location>
</feature>
<gene>
    <name evidence="3" type="ORF">DZF91_08635</name>
</gene>